<evidence type="ECO:0000256" key="1">
    <source>
        <dbReference type="SAM" id="MobiDB-lite"/>
    </source>
</evidence>
<protein>
    <submittedName>
        <fullName evidence="3">Uncharacterized protein</fullName>
    </submittedName>
</protein>
<comment type="caution">
    <text evidence="3">The sequence shown here is derived from an EMBL/GenBank/DDBJ whole genome shotgun (WGS) entry which is preliminary data.</text>
</comment>
<gene>
    <name evidence="3" type="ORF">RFI_15619</name>
</gene>
<feature type="region of interest" description="Disordered" evidence="1">
    <location>
        <begin position="88"/>
        <end position="134"/>
    </location>
</feature>
<evidence type="ECO:0000313" key="3">
    <source>
        <dbReference type="EMBL" id="ETO21583.1"/>
    </source>
</evidence>
<dbReference type="AlphaFoldDB" id="X6N6K8"/>
<dbReference type="EMBL" id="ASPP01011483">
    <property type="protein sequence ID" value="ETO21583.1"/>
    <property type="molecule type" value="Genomic_DNA"/>
</dbReference>
<accession>X6N6K8</accession>
<keyword evidence="4" id="KW-1185">Reference proteome</keyword>
<dbReference type="Proteomes" id="UP000023152">
    <property type="component" value="Unassembled WGS sequence"/>
</dbReference>
<feature type="compositionally biased region" description="Basic residues" evidence="1">
    <location>
        <begin position="105"/>
        <end position="118"/>
    </location>
</feature>
<name>X6N6K8_RETFI</name>
<keyword evidence="2" id="KW-1133">Transmembrane helix</keyword>
<organism evidence="3 4">
    <name type="scientific">Reticulomyxa filosa</name>
    <dbReference type="NCBI Taxonomy" id="46433"/>
    <lineage>
        <taxon>Eukaryota</taxon>
        <taxon>Sar</taxon>
        <taxon>Rhizaria</taxon>
        <taxon>Retaria</taxon>
        <taxon>Foraminifera</taxon>
        <taxon>Monothalamids</taxon>
        <taxon>Reticulomyxidae</taxon>
        <taxon>Reticulomyxa</taxon>
    </lineage>
</organism>
<sequence length="344" mass="40495">MVSFQKKKKKKSIAMPKLFHYQKEKTAKKKKVNIFFQKKKEKKEKLLRRRYERVRAKMLKKKCNLTRQLKKKKEFSWRIAKNSFEIKTGSHKHEKVGSLQEKDKIKRRTKKKKRRSGKKSQALVKPKQRRRSLKGLNVKIGRGRATKDVTWTPMKGSHCFPLEHSKVKGLDDIAFQKQTLFMPRHKKFLVFDHTRHGTIGMREFGERRGTTPLLLPQIEHFNGMSTGSIPPTKVDKHSRLQAHAGMEMSRIFHRRELKPLVSVKVQIHAFVRRMEIAIQPTTHIDRTAALIRTYTAVTHIGQHVMNLVFFPKLAVLIYTIQIHSLFTLVYPSIAIYLFIYKQIN</sequence>
<keyword evidence="2" id="KW-0812">Transmembrane</keyword>
<proteinExistence type="predicted"/>
<reference evidence="3 4" key="1">
    <citation type="journal article" date="2013" name="Curr. Biol.">
        <title>The Genome of the Foraminiferan Reticulomyxa filosa.</title>
        <authorList>
            <person name="Glockner G."/>
            <person name="Hulsmann N."/>
            <person name="Schleicher M."/>
            <person name="Noegel A.A."/>
            <person name="Eichinger L."/>
            <person name="Gallinger C."/>
            <person name="Pawlowski J."/>
            <person name="Sierra R."/>
            <person name="Euteneuer U."/>
            <person name="Pillet L."/>
            <person name="Moustafa A."/>
            <person name="Platzer M."/>
            <person name="Groth M."/>
            <person name="Szafranski K."/>
            <person name="Schliwa M."/>
        </authorList>
    </citation>
    <scope>NUCLEOTIDE SEQUENCE [LARGE SCALE GENOMIC DNA]</scope>
</reference>
<evidence type="ECO:0000313" key="4">
    <source>
        <dbReference type="Proteomes" id="UP000023152"/>
    </source>
</evidence>
<keyword evidence="2" id="KW-0472">Membrane</keyword>
<feature type="transmembrane region" description="Helical" evidence="2">
    <location>
        <begin position="315"/>
        <end position="339"/>
    </location>
</feature>
<evidence type="ECO:0000256" key="2">
    <source>
        <dbReference type="SAM" id="Phobius"/>
    </source>
</evidence>